<keyword evidence="1" id="KW-0472">Membrane</keyword>
<comment type="caution">
    <text evidence="2">The sequence shown here is derived from an EMBL/GenBank/DDBJ whole genome shotgun (WGS) entry which is preliminary data.</text>
</comment>
<protein>
    <submittedName>
        <fullName evidence="2">Uncharacterized protein</fullName>
    </submittedName>
</protein>
<evidence type="ECO:0000313" key="2">
    <source>
        <dbReference type="EMBL" id="PSR20837.1"/>
    </source>
</evidence>
<keyword evidence="1" id="KW-1133">Transmembrane helix</keyword>
<evidence type="ECO:0000256" key="1">
    <source>
        <dbReference type="SAM" id="Phobius"/>
    </source>
</evidence>
<name>A0A2T2WF17_9FIRM</name>
<gene>
    <name evidence="2" type="ORF">C7B45_13185</name>
</gene>
<sequence>MFGSVNQAVSVATVPAMTGARAHESSGAMQQFVNHVWSLLIIAAVFMVVLGERWAPDMGHFLARGFHGSELRMTIARMRIMIPSIVS</sequence>
<organism evidence="2 3">
    <name type="scientific">Sulfobacillus acidophilus</name>
    <dbReference type="NCBI Taxonomy" id="53633"/>
    <lineage>
        <taxon>Bacteria</taxon>
        <taxon>Bacillati</taxon>
        <taxon>Bacillota</taxon>
        <taxon>Clostridia</taxon>
        <taxon>Eubacteriales</taxon>
        <taxon>Clostridiales Family XVII. Incertae Sedis</taxon>
        <taxon>Sulfobacillus</taxon>
    </lineage>
</organism>
<accession>A0A2T2WF17</accession>
<reference evidence="2 3" key="1">
    <citation type="journal article" date="2014" name="BMC Genomics">
        <title>Comparison of environmental and isolate Sulfobacillus genomes reveals diverse carbon, sulfur, nitrogen, and hydrogen metabolisms.</title>
        <authorList>
            <person name="Justice N.B."/>
            <person name="Norman A."/>
            <person name="Brown C.T."/>
            <person name="Singh A."/>
            <person name="Thomas B.C."/>
            <person name="Banfield J.F."/>
        </authorList>
    </citation>
    <scope>NUCLEOTIDE SEQUENCE [LARGE SCALE GENOMIC DNA]</scope>
    <source>
        <strain evidence="2">AMDSBA3</strain>
    </source>
</reference>
<keyword evidence="1" id="KW-0812">Transmembrane</keyword>
<dbReference type="EMBL" id="PXYV01000049">
    <property type="protein sequence ID" value="PSR20837.1"/>
    <property type="molecule type" value="Genomic_DNA"/>
</dbReference>
<proteinExistence type="predicted"/>
<feature type="transmembrane region" description="Helical" evidence="1">
    <location>
        <begin position="32"/>
        <end position="50"/>
    </location>
</feature>
<dbReference type="Proteomes" id="UP000241848">
    <property type="component" value="Unassembled WGS sequence"/>
</dbReference>
<dbReference type="AlphaFoldDB" id="A0A2T2WF17"/>
<evidence type="ECO:0000313" key="3">
    <source>
        <dbReference type="Proteomes" id="UP000241848"/>
    </source>
</evidence>